<keyword evidence="2" id="KW-1185">Reference proteome</keyword>
<dbReference type="Gene3D" id="2.60.40.1120">
    <property type="entry name" value="Carboxypeptidase-like, regulatory domain"/>
    <property type="match status" value="1"/>
</dbReference>
<evidence type="ECO:0000313" key="2">
    <source>
        <dbReference type="Proteomes" id="UP000637774"/>
    </source>
</evidence>
<evidence type="ECO:0000313" key="1">
    <source>
        <dbReference type="EMBL" id="GGH87913.1"/>
    </source>
</evidence>
<dbReference type="PROSITE" id="PS51257">
    <property type="entry name" value="PROKAR_LIPOPROTEIN"/>
    <property type="match status" value="1"/>
</dbReference>
<proteinExistence type="predicted"/>
<organism evidence="1 2">
    <name type="scientific">Hymenobacter frigidus</name>
    <dbReference type="NCBI Taxonomy" id="1524095"/>
    <lineage>
        <taxon>Bacteria</taxon>
        <taxon>Pseudomonadati</taxon>
        <taxon>Bacteroidota</taxon>
        <taxon>Cytophagia</taxon>
        <taxon>Cytophagales</taxon>
        <taxon>Hymenobacteraceae</taxon>
        <taxon>Hymenobacter</taxon>
    </lineage>
</organism>
<dbReference type="SUPFAM" id="SSF49464">
    <property type="entry name" value="Carboxypeptidase regulatory domain-like"/>
    <property type="match status" value="1"/>
</dbReference>
<comment type="caution">
    <text evidence="1">The sequence shown here is derived from an EMBL/GenBank/DDBJ whole genome shotgun (WGS) entry which is preliminary data.</text>
</comment>
<protein>
    <recommendedName>
        <fullName evidence="3">Carboxypeptidase regulatory-like domain-containing protein</fullName>
    </recommendedName>
</protein>
<dbReference type="RefSeq" id="WP_188562704.1">
    <property type="nucleotide sequence ID" value="NZ_BMGY01000028.1"/>
</dbReference>
<dbReference type="Proteomes" id="UP000637774">
    <property type="component" value="Unassembled WGS sequence"/>
</dbReference>
<accession>A0ABQ2AAT5</accession>
<sequence>MRHISKFACIVFGAAVLLTGCKGKDGDPGPAGAAGATGTQGPTGTSGQNLTGNLIGYVNPINENGTLLSKSGVTVSIDGANPAITATTDVDGKYTLANVRNGTYNLTYSRAGLATFRRFGLGHVGGDQPTYLGTLTITQVSTQTVTGFSAVPNTGAGTVMLTFTISSPTPPSAFRYALYASATSPAGPTNGILLFTGNVFPTTSGMNTLTFSTTVNRITFTNAGFASGTTVNLAAYGSTSLLFSYPDPSTGRFVYPALNTTASPTATIVVP</sequence>
<dbReference type="InterPro" id="IPR008969">
    <property type="entry name" value="CarboxyPept-like_regulatory"/>
</dbReference>
<evidence type="ECO:0008006" key="3">
    <source>
        <dbReference type="Google" id="ProtNLM"/>
    </source>
</evidence>
<gene>
    <name evidence="1" type="ORF">GCM10011495_27930</name>
</gene>
<dbReference type="EMBL" id="BMGY01000028">
    <property type="protein sequence ID" value="GGH87913.1"/>
    <property type="molecule type" value="Genomic_DNA"/>
</dbReference>
<name>A0ABQ2AAT5_9BACT</name>
<reference evidence="2" key="1">
    <citation type="journal article" date="2019" name="Int. J. Syst. Evol. Microbiol.">
        <title>The Global Catalogue of Microorganisms (GCM) 10K type strain sequencing project: providing services to taxonomists for standard genome sequencing and annotation.</title>
        <authorList>
            <consortium name="The Broad Institute Genomics Platform"/>
            <consortium name="The Broad Institute Genome Sequencing Center for Infectious Disease"/>
            <person name="Wu L."/>
            <person name="Ma J."/>
        </authorList>
    </citation>
    <scope>NUCLEOTIDE SEQUENCE [LARGE SCALE GENOMIC DNA]</scope>
    <source>
        <strain evidence="2">CGMCC 1.14966</strain>
    </source>
</reference>